<proteinExistence type="predicted"/>
<dbReference type="Proteomes" id="UP000040088">
    <property type="component" value="Unassembled WGS sequence"/>
</dbReference>
<evidence type="ECO:0000313" key="1">
    <source>
        <dbReference type="EMBL" id="CNL22318.1"/>
    </source>
</evidence>
<evidence type="ECO:0000313" key="2">
    <source>
        <dbReference type="Proteomes" id="UP000040088"/>
    </source>
</evidence>
<name>A0A0T9U6D6_YERAE</name>
<accession>A0A0T9U6D6</accession>
<dbReference type="AlphaFoldDB" id="A0A0T9U6D6"/>
<protein>
    <submittedName>
        <fullName evidence="1">Uncharacterized protein</fullName>
    </submittedName>
</protein>
<reference evidence="2" key="1">
    <citation type="submission" date="2015-03" db="EMBL/GenBank/DDBJ databases">
        <authorList>
            <consortium name="Pathogen Informatics"/>
        </authorList>
    </citation>
    <scope>NUCLEOTIDE SEQUENCE [LARGE SCALE GENOMIC DNA]</scope>
    <source>
        <strain evidence="2">IP27925</strain>
    </source>
</reference>
<gene>
    <name evidence="1" type="ORF">ERS008460_02250</name>
</gene>
<organism evidence="1 2">
    <name type="scientific">Yersinia aleksiciae</name>
    <dbReference type="NCBI Taxonomy" id="263819"/>
    <lineage>
        <taxon>Bacteria</taxon>
        <taxon>Pseudomonadati</taxon>
        <taxon>Pseudomonadota</taxon>
        <taxon>Gammaproteobacteria</taxon>
        <taxon>Enterobacterales</taxon>
        <taxon>Yersiniaceae</taxon>
        <taxon>Yersinia</taxon>
    </lineage>
</organism>
<dbReference type="EMBL" id="CQEM01000009">
    <property type="protein sequence ID" value="CNL22318.1"/>
    <property type="molecule type" value="Genomic_DNA"/>
</dbReference>
<sequence>MLLIFDKPPSMEKHGFFFDLGDPPQSCSYSRRLRLFSEILEYDPHMRIATLRCVLEHKTRVDIRQRYT</sequence>